<proteinExistence type="predicted"/>
<name>A0A225WD42_9STRA</name>
<reference evidence="3" key="1">
    <citation type="submission" date="2017-03" db="EMBL/GenBank/DDBJ databases">
        <title>Phytopthora megakarya and P. palmivora, two closely related causual agents of cacao black pod achieved similar genome size and gene model numbers by different mechanisms.</title>
        <authorList>
            <person name="Ali S."/>
            <person name="Shao J."/>
            <person name="Larry D.J."/>
            <person name="Kronmiller B."/>
            <person name="Shen D."/>
            <person name="Strem M.D."/>
            <person name="Melnick R.L."/>
            <person name="Guiltinan M.J."/>
            <person name="Tyler B.M."/>
            <person name="Meinhardt L.W."/>
            <person name="Bailey B.A."/>
        </authorList>
    </citation>
    <scope>NUCLEOTIDE SEQUENCE [LARGE SCALE GENOMIC DNA]</scope>
    <source>
        <strain evidence="3">zdho120</strain>
    </source>
</reference>
<dbReference type="Proteomes" id="UP000198211">
    <property type="component" value="Unassembled WGS sequence"/>
</dbReference>
<organism evidence="2 3">
    <name type="scientific">Phytophthora megakarya</name>
    <dbReference type="NCBI Taxonomy" id="4795"/>
    <lineage>
        <taxon>Eukaryota</taxon>
        <taxon>Sar</taxon>
        <taxon>Stramenopiles</taxon>
        <taxon>Oomycota</taxon>
        <taxon>Peronosporomycetes</taxon>
        <taxon>Peronosporales</taxon>
        <taxon>Peronosporaceae</taxon>
        <taxon>Phytophthora</taxon>
    </lineage>
</organism>
<evidence type="ECO:0000256" key="1">
    <source>
        <dbReference type="SAM" id="Coils"/>
    </source>
</evidence>
<keyword evidence="1" id="KW-0175">Coiled coil</keyword>
<evidence type="ECO:0000313" key="3">
    <source>
        <dbReference type="Proteomes" id="UP000198211"/>
    </source>
</evidence>
<protein>
    <submittedName>
        <fullName evidence="2">Uncharacterized protein</fullName>
    </submittedName>
</protein>
<keyword evidence="3" id="KW-1185">Reference proteome</keyword>
<dbReference type="AlphaFoldDB" id="A0A225WD42"/>
<sequence>MVNNPIHLAVDRTADRVMFLSAVLDAHHMVNPRLTTALESVRASQIAELRQQLNVQKAYVAEAAQTTSNIRVEVSDQVRLLREKVKRLEEKLRTGRASSSTRLHD</sequence>
<accession>A0A225WD42</accession>
<dbReference type="EMBL" id="NBNE01001118">
    <property type="protein sequence ID" value="OWZ15462.1"/>
    <property type="molecule type" value="Genomic_DNA"/>
</dbReference>
<feature type="coiled-coil region" evidence="1">
    <location>
        <begin position="71"/>
        <end position="98"/>
    </location>
</feature>
<evidence type="ECO:0000313" key="2">
    <source>
        <dbReference type="EMBL" id="OWZ15462.1"/>
    </source>
</evidence>
<comment type="caution">
    <text evidence="2">The sequence shown here is derived from an EMBL/GenBank/DDBJ whole genome shotgun (WGS) entry which is preliminary data.</text>
</comment>
<gene>
    <name evidence="2" type="ORF">PHMEG_00010894</name>
</gene>